<accession>A0AAV9H2J6</accession>
<gene>
    <name evidence="5" type="ORF">QBC34DRAFT_422307</name>
</gene>
<feature type="compositionally biased region" description="Low complexity" evidence="3">
    <location>
        <begin position="278"/>
        <end position="299"/>
    </location>
</feature>
<sequence length="342" mass="36163">MADYNSMKVPELKKLLSERGLTQAGNKADLIARLVENDKEQAKASEPSAAALNYFLTHPTTLHLFDPIFTMTTAIATKTTTSWKDIELGLDLELEPLTKADLTIPTAAKKDSLEDEIDYEDDDVPATKPAAPATKAAPAPAPAPAPAATPATETKTVTPAAPAPSADAPTETKPAESEDKKTETPASTEPLFSQHLAPTNAKSEAEKRAARAARFGITTDKESEEAKKVDRAARFGIANDAVSALDSALPDRPRKRGRDRGGEEKEEDSRSNKRQSSGPARGGRNNAGRGNNQNSNNNRGGRRGRGGAKEGGAPNGQKKAAPAIDPAEKAKLEARAKRFGGA</sequence>
<dbReference type="InterPro" id="IPR003034">
    <property type="entry name" value="SAP_dom"/>
</dbReference>
<dbReference type="AlphaFoldDB" id="A0AAV9H2J6"/>
<dbReference type="GO" id="GO:0016973">
    <property type="term" value="P:poly(A)+ mRNA export from nucleus"/>
    <property type="evidence" value="ECO:0007669"/>
    <property type="project" value="TreeGrafter"/>
</dbReference>
<dbReference type="EMBL" id="MU865921">
    <property type="protein sequence ID" value="KAK4453111.1"/>
    <property type="molecule type" value="Genomic_DNA"/>
</dbReference>
<evidence type="ECO:0000256" key="1">
    <source>
        <dbReference type="ARBA" id="ARBA00022553"/>
    </source>
</evidence>
<protein>
    <recommendedName>
        <fullName evidence="4">SAP domain-containing protein</fullName>
    </recommendedName>
</protein>
<dbReference type="Pfam" id="PF18592">
    <property type="entry name" value="Tho1_MOS11_C"/>
    <property type="match status" value="1"/>
</dbReference>
<evidence type="ECO:0000313" key="5">
    <source>
        <dbReference type="EMBL" id="KAK4453111.1"/>
    </source>
</evidence>
<reference evidence="5" key="2">
    <citation type="submission" date="2023-05" db="EMBL/GenBank/DDBJ databases">
        <authorList>
            <consortium name="Lawrence Berkeley National Laboratory"/>
            <person name="Steindorff A."/>
            <person name="Hensen N."/>
            <person name="Bonometti L."/>
            <person name="Westerberg I."/>
            <person name="Brannstrom I.O."/>
            <person name="Guillou S."/>
            <person name="Cros-Aarteil S."/>
            <person name="Calhoun S."/>
            <person name="Haridas S."/>
            <person name="Kuo A."/>
            <person name="Mondo S."/>
            <person name="Pangilinan J."/>
            <person name="Riley R."/>
            <person name="Labutti K."/>
            <person name="Andreopoulos B."/>
            <person name="Lipzen A."/>
            <person name="Chen C."/>
            <person name="Yanf M."/>
            <person name="Daum C."/>
            <person name="Ng V."/>
            <person name="Clum A."/>
            <person name="Ohm R."/>
            <person name="Martin F."/>
            <person name="Silar P."/>
            <person name="Natvig D."/>
            <person name="Lalanne C."/>
            <person name="Gautier V."/>
            <person name="Ament-Velasquez S.L."/>
            <person name="Kruys A."/>
            <person name="Hutchinson M.I."/>
            <person name="Powell A.J."/>
            <person name="Barry K."/>
            <person name="Miller A.N."/>
            <person name="Grigoriev I.V."/>
            <person name="Debuchy R."/>
            <person name="Gladieux P."/>
            <person name="Thoren M.H."/>
            <person name="Johannesson H."/>
        </authorList>
    </citation>
    <scope>NUCLEOTIDE SEQUENCE</scope>
    <source>
        <strain evidence="5">PSN243</strain>
    </source>
</reference>
<evidence type="ECO:0000313" key="6">
    <source>
        <dbReference type="Proteomes" id="UP001321760"/>
    </source>
</evidence>
<feature type="region of interest" description="Disordered" evidence="3">
    <location>
        <begin position="122"/>
        <end position="342"/>
    </location>
</feature>
<organism evidence="5 6">
    <name type="scientific">Podospora aff. communis PSN243</name>
    <dbReference type="NCBI Taxonomy" id="3040156"/>
    <lineage>
        <taxon>Eukaryota</taxon>
        <taxon>Fungi</taxon>
        <taxon>Dikarya</taxon>
        <taxon>Ascomycota</taxon>
        <taxon>Pezizomycotina</taxon>
        <taxon>Sordariomycetes</taxon>
        <taxon>Sordariomycetidae</taxon>
        <taxon>Sordariales</taxon>
        <taxon>Podosporaceae</taxon>
        <taxon>Podospora</taxon>
    </lineage>
</organism>
<feature type="compositionally biased region" description="Basic and acidic residues" evidence="3">
    <location>
        <begin position="259"/>
        <end position="271"/>
    </location>
</feature>
<evidence type="ECO:0000259" key="4">
    <source>
        <dbReference type="PROSITE" id="PS50800"/>
    </source>
</evidence>
<keyword evidence="1" id="KW-0597">Phosphoprotein</keyword>
<comment type="caution">
    <text evidence="5">The sequence shown here is derived from an EMBL/GenBank/DDBJ whole genome shotgun (WGS) entry which is preliminary data.</text>
</comment>
<evidence type="ECO:0000256" key="3">
    <source>
        <dbReference type="SAM" id="MobiDB-lite"/>
    </source>
</evidence>
<dbReference type="Proteomes" id="UP001321760">
    <property type="component" value="Unassembled WGS sequence"/>
</dbReference>
<dbReference type="PANTHER" id="PTHR46551:SF1">
    <property type="entry name" value="SAP DOMAIN-CONTAINING RIBONUCLEOPROTEIN"/>
    <property type="match status" value="1"/>
</dbReference>
<keyword evidence="6" id="KW-1185">Reference proteome</keyword>
<dbReference type="InterPro" id="IPR052240">
    <property type="entry name" value="SAP_domain_ribonucleoprotein"/>
</dbReference>
<proteinExistence type="inferred from homology"/>
<reference evidence="5" key="1">
    <citation type="journal article" date="2023" name="Mol. Phylogenet. Evol.">
        <title>Genome-scale phylogeny and comparative genomics of the fungal order Sordariales.</title>
        <authorList>
            <person name="Hensen N."/>
            <person name="Bonometti L."/>
            <person name="Westerberg I."/>
            <person name="Brannstrom I.O."/>
            <person name="Guillou S."/>
            <person name="Cros-Aarteil S."/>
            <person name="Calhoun S."/>
            <person name="Haridas S."/>
            <person name="Kuo A."/>
            <person name="Mondo S."/>
            <person name="Pangilinan J."/>
            <person name="Riley R."/>
            <person name="LaButti K."/>
            <person name="Andreopoulos B."/>
            <person name="Lipzen A."/>
            <person name="Chen C."/>
            <person name="Yan M."/>
            <person name="Daum C."/>
            <person name="Ng V."/>
            <person name="Clum A."/>
            <person name="Steindorff A."/>
            <person name="Ohm R.A."/>
            <person name="Martin F."/>
            <person name="Silar P."/>
            <person name="Natvig D.O."/>
            <person name="Lalanne C."/>
            <person name="Gautier V."/>
            <person name="Ament-Velasquez S.L."/>
            <person name="Kruys A."/>
            <person name="Hutchinson M.I."/>
            <person name="Powell A.J."/>
            <person name="Barry K."/>
            <person name="Miller A.N."/>
            <person name="Grigoriev I.V."/>
            <person name="Debuchy R."/>
            <person name="Gladieux P."/>
            <person name="Hiltunen Thoren M."/>
            <person name="Johannesson H."/>
        </authorList>
    </citation>
    <scope>NUCLEOTIDE SEQUENCE</scope>
    <source>
        <strain evidence="5">PSN243</strain>
    </source>
</reference>
<dbReference type="SUPFAM" id="SSF68906">
    <property type="entry name" value="SAP domain"/>
    <property type="match status" value="1"/>
</dbReference>
<feature type="compositionally biased region" description="Low complexity" evidence="3">
    <location>
        <begin position="148"/>
        <end position="169"/>
    </location>
</feature>
<dbReference type="Pfam" id="PF02037">
    <property type="entry name" value="SAP"/>
    <property type="match status" value="1"/>
</dbReference>
<feature type="domain" description="SAP" evidence="4">
    <location>
        <begin position="4"/>
        <end position="38"/>
    </location>
</feature>
<dbReference type="InterPro" id="IPR040746">
    <property type="entry name" value="THO1_MOS11_C"/>
</dbReference>
<dbReference type="PROSITE" id="PS50800">
    <property type="entry name" value="SAP"/>
    <property type="match status" value="1"/>
</dbReference>
<feature type="compositionally biased region" description="Low complexity" evidence="3">
    <location>
        <begin position="126"/>
        <end position="138"/>
    </location>
</feature>
<feature type="compositionally biased region" description="Basic and acidic residues" evidence="3">
    <location>
        <begin position="173"/>
        <end position="183"/>
    </location>
</feature>
<feature type="compositionally biased region" description="Basic and acidic residues" evidence="3">
    <location>
        <begin position="219"/>
        <end position="233"/>
    </location>
</feature>
<evidence type="ECO:0000256" key="2">
    <source>
        <dbReference type="ARBA" id="ARBA00046328"/>
    </source>
</evidence>
<dbReference type="GO" id="GO:0005634">
    <property type="term" value="C:nucleus"/>
    <property type="evidence" value="ECO:0007669"/>
    <property type="project" value="TreeGrafter"/>
</dbReference>
<name>A0AAV9H2J6_9PEZI</name>
<dbReference type="Gene3D" id="1.10.720.30">
    <property type="entry name" value="SAP domain"/>
    <property type="match status" value="1"/>
</dbReference>
<comment type="similarity">
    <text evidence="2">Belongs to the SAP domain-containing ribonucleoprotein family.</text>
</comment>
<feature type="compositionally biased region" description="Basic and acidic residues" evidence="3">
    <location>
        <begin position="326"/>
        <end position="336"/>
    </location>
</feature>
<dbReference type="PANTHER" id="PTHR46551">
    <property type="entry name" value="SAP DOMAIN-CONTAINING RIBONUCLEOPROTEIN"/>
    <property type="match status" value="1"/>
</dbReference>
<dbReference type="SMART" id="SM00513">
    <property type="entry name" value="SAP"/>
    <property type="match status" value="1"/>
</dbReference>
<dbReference type="InterPro" id="IPR036361">
    <property type="entry name" value="SAP_dom_sf"/>
</dbReference>